<accession>A0ABW3B2U8</accession>
<dbReference type="Proteomes" id="UP001597012">
    <property type="component" value="Unassembled WGS sequence"/>
</dbReference>
<organism evidence="1 2">
    <name type="scientific">Maribacter chungangensis</name>
    <dbReference type="NCBI Taxonomy" id="1069117"/>
    <lineage>
        <taxon>Bacteria</taxon>
        <taxon>Pseudomonadati</taxon>
        <taxon>Bacteroidota</taxon>
        <taxon>Flavobacteriia</taxon>
        <taxon>Flavobacteriales</taxon>
        <taxon>Flavobacteriaceae</taxon>
        <taxon>Maribacter</taxon>
    </lineage>
</organism>
<comment type="caution">
    <text evidence="1">The sequence shown here is derived from an EMBL/GenBank/DDBJ whole genome shotgun (WGS) entry which is preliminary data.</text>
</comment>
<evidence type="ECO:0000313" key="2">
    <source>
        <dbReference type="Proteomes" id="UP001597012"/>
    </source>
</evidence>
<reference evidence="2" key="1">
    <citation type="journal article" date="2019" name="Int. J. Syst. Evol. Microbiol.">
        <title>The Global Catalogue of Microorganisms (GCM) 10K type strain sequencing project: providing services to taxonomists for standard genome sequencing and annotation.</title>
        <authorList>
            <consortium name="The Broad Institute Genomics Platform"/>
            <consortium name="The Broad Institute Genome Sequencing Center for Infectious Disease"/>
            <person name="Wu L."/>
            <person name="Ma J."/>
        </authorList>
    </citation>
    <scope>NUCLEOTIDE SEQUENCE [LARGE SCALE GENOMIC DNA]</scope>
    <source>
        <strain evidence="2">CCUG 61948</strain>
    </source>
</reference>
<keyword evidence="2" id="KW-1185">Reference proteome</keyword>
<evidence type="ECO:0000313" key="1">
    <source>
        <dbReference type="EMBL" id="MFD0796969.1"/>
    </source>
</evidence>
<dbReference type="RefSeq" id="WP_379932963.1">
    <property type="nucleotide sequence ID" value="NZ_JBHTHY010000003.1"/>
</dbReference>
<dbReference type="Pfam" id="PF12099">
    <property type="entry name" value="DUF3575"/>
    <property type="match status" value="1"/>
</dbReference>
<protein>
    <submittedName>
        <fullName evidence="1">DUF3575 domain-containing protein</fullName>
    </submittedName>
</protein>
<dbReference type="EMBL" id="JBHTHY010000003">
    <property type="protein sequence ID" value="MFD0796969.1"/>
    <property type="molecule type" value="Genomic_DNA"/>
</dbReference>
<sequence>MKNLPLLLLMFFFMHSYSQDDARAGDKHEIKTDVFNLVVFKAPQFSYEYLINEESSIGASMMFNLENTEDGSFIDGPYYYEKFAFTPYYRRFISNKYARGFFFEVFGMYNVQGDFDGTWDNNFQNVTYSDETSNNIAFGVSLGGKLVSKGGFVLEFYGGVGRNIITGNEDIAEEFLPRTGISLGYRF</sequence>
<name>A0ABW3B2U8_9FLAO</name>
<dbReference type="InterPro" id="IPR021958">
    <property type="entry name" value="DUF3575"/>
</dbReference>
<proteinExistence type="predicted"/>
<gene>
    <name evidence="1" type="ORF">ACFQZJ_05825</name>
</gene>